<evidence type="ECO:0000256" key="2">
    <source>
        <dbReference type="SAM" id="Coils"/>
    </source>
</evidence>
<evidence type="ECO:0000313" key="7">
    <source>
        <dbReference type="Proteomes" id="UP000027120"/>
    </source>
</evidence>
<feature type="transmembrane region" description="Helical" evidence="3">
    <location>
        <begin position="91"/>
        <end position="110"/>
    </location>
</feature>
<dbReference type="SMR" id="A0A067FDB6"/>
<reference evidence="6 7" key="1">
    <citation type="submission" date="2014-04" db="EMBL/GenBank/DDBJ databases">
        <authorList>
            <consortium name="International Citrus Genome Consortium"/>
            <person name="Gmitter F."/>
            <person name="Chen C."/>
            <person name="Farmerie W."/>
            <person name="Harkins T."/>
            <person name="Desany B."/>
            <person name="Mohiuddin M."/>
            <person name="Kodira C."/>
            <person name="Borodovsky M."/>
            <person name="Lomsadze A."/>
            <person name="Burns P."/>
            <person name="Jenkins J."/>
            <person name="Prochnik S."/>
            <person name="Shu S."/>
            <person name="Chapman J."/>
            <person name="Pitluck S."/>
            <person name="Schmutz J."/>
            <person name="Rokhsar D."/>
        </authorList>
    </citation>
    <scope>NUCLEOTIDE SEQUENCE</scope>
</reference>
<protein>
    <submittedName>
        <fullName evidence="6">Uncharacterized protein</fullName>
    </submittedName>
</protein>
<dbReference type="Pfam" id="PF22774">
    <property type="entry name" value="DNAJC11_beta-barrel"/>
    <property type="match status" value="1"/>
</dbReference>
<evidence type="ECO:0000313" key="6">
    <source>
        <dbReference type="EMBL" id="KDO61452.1"/>
    </source>
</evidence>
<name>A0A067FDB6_CITSI</name>
<keyword evidence="1" id="KW-0143">Chaperone</keyword>
<dbReference type="InterPro" id="IPR024586">
    <property type="entry name" value="DnaJ-like_C11_C"/>
</dbReference>
<keyword evidence="2" id="KW-0175">Coiled coil</keyword>
<dbReference type="PANTHER" id="PTHR44914">
    <property type="entry name" value="CHAPERONE PROTEIN DNAJ 13"/>
    <property type="match status" value="1"/>
</dbReference>
<evidence type="ECO:0000256" key="1">
    <source>
        <dbReference type="ARBA" id="ARBA00023186"/>
    </source>
</evidence>
<dbReference type="STRING" id="2711.A0A067FDB6"/>
<dbReference type="PANTHER" id="PTHR44914:SF1">
    <property type="entry name" value="CHAPERONE PROTEIN DNAJ 13"/>
    <property type="match status" value="1"/>
</dbReference>
<dbReference type="InterPro" id="IPR042162">
    <property type="entry name" value="AtJ13"/>
</dbReference>
<keyword evidence="7" id="KW-1185">Reference proteome</keyword>
<dbReference type="Proteomes" id="UP000027120">
    <property type="component" value="Unassembled WGS sequence"/>
</dbReference>
<evidence type="ECO:0000259" key="4">
    <source>
        <dbReference type="Pfam" id="PF11875"/>
    </source>
</evidence>
<feature type="coiled-coil region" evidence="2">
    <location>
        <begin position="121"/>
        <end position="165"/>
    </location>
</feature>
<evidence type="ECO:0000256" key="3">
    <source>
        <dbReference type="SAM" id="Phobius"/>
    </source>
</evidence>
<evidence type="ECO:0000259" key="5">
    <source>
        <dbReference type="Pfam" id="PF22774"/>
    </source>
</evidence>
<dbReference type="Pfam" id="PF11875">
    <property type="entry name" value="DnaJ-like_C11_C"/>
    <property type="match status" value="1"/>
</dbReference>
<keyword evidence="3" id="KW-0472">Membrane</keyword>
<proteinExistence type="predicted"/>
<keyword evidence="3" id="KW-0812">Transmembrane</keyword>
<feature type="domain" description="DnaJ-like protein C11 C-terminal" evidence="4">
    <location>
        <begin position="130"/>
        <end position="265"/>
    </location>
</feature>
<feature type="domain" description="DNAJC11-like beta-barrel" evidence="5">
    <location>
        <begin position="5"/>
        <end position="81"/>
    </location>
</feature>
<sequence>MSAAGELKIGTSSFGASAHYTHRFSKKSHGRIQGRLGSTALELEVGGGRKISEFSTIRMLYSVGIQGIFWKFELHRAGQKLVVPILLSRHFSSFFATGAFIIPASVYFLLKKFILKPYYLKREKQKALENMEKTSAQVQEAKAAAQKAQQLLQNVANRKRNKQLEIGGLIITKAVYGARKALTKLGETGESSDELASQVLDVTLPLNFLVNDSGRLKLHDGVKKSGIMGFCDSCPGEPKQLYVEYTYGGNRYEVFVDDYEELFIPQEAHRI</sequence>
<gene>
    <name evidence="6" type="ORF">CISIN_1g024186mg</name>
</gene>
<organism evidence="6 7">
    <name type="scientific">Citrus sinensis</name>
    <name type="common">Sweet orange</name>
    <name type="synonym">Citrus aurantium var. sinensis</name>
    <dbReference type="NCBI Taxonomy" id="2711"/>
    <lineage>
        <taxon>Eukaryota</taxon>
        <taxon>Viridiplantae</taxon>
        <taxon>Streptophyta</taxon>
        <taxon>Embryophyta</taxon>
        <taxon>Tracheophyta</taxon>
        <taxon>Spermatophyta</taxon>
        <taxon>Magnoliopsida</taxon>
        <taxon>eudicotyledons</taxon>
        <taxon>Gunneridae</taxon>
        <taxon>Pentapetalae</taxon>
        <taxon>rosids</taxon>
        <taxon>malvids</taxon>
        <taxon>Sapindales</taxon>
        <taxon>Rutaceae</taxon>
        <taxon>Aurantioideae</taxon>
        <taxon>Citrus</taxon>
    </lineage>
</organism>
<keyword evidence="3" id="KW-1133">Transmembrane helix</keyword>
<dbReference type="AlphaFoldDB" id="A0A067FDB6"/>
<dbReference type="PaxDb" id="2711-XP_006477197.1"/>
<dbReference type="EMBL" id="KK784925">
    <property type="protein sequence ID" value="KDO61452.1"/>
    <property type="molecule type" value="Genomic_DNA"/>
</dbReference>
<accession>A0A067FDB6</accession>
<dbReference type="eggNOG" id="KOG0718">
    <property type="taxonomic scope" value="Eukaryota"/>
</dbReference>
<dbReference type="InterPro" id="IPR055225">
    <property type="entry name" value="DNAJC11-like_beta-barrel"/>
</dbReference>
<dbReference type="EMBL" id="KK784925">
    <property type="protein sequence ID" value="KDO61453.1"/>
    <property type="molecule type" value="Genomic_DNA"/>
</dbReference>